<dbReference type="InterPro" id="IPR003439">
    <property type="entry name" value="ABC_transporter-like_ATP-bd"/>
</dbReference>
<comment type="similarity">
    <text evidence="1">Belongs to the ABC transporter superfamily.</text>
</comment>
<keyword evidence="3" id="KW-0547">Nucleotide-binding</keyword>
<keyword evidence="4" id="KW-0067">ATP-binding</keyword>
<dbReference type="PANTHER" id="PTHR42711:SF5">
    <property type="entry name" value="ABC TRANSPORTER ATP-BINDING PROTEIN NATA"/>
    <property type="match status" value="1"/>
</dbReference>
<organism evidence="7 8">
    <name type="scientific">Natrinema versiforme JCM 10478</name>
    <dbReference type="NCBI Taxonomy" id="1227496"/>
    <lineage>
        <taxon>Archaea</taxon>
        <taxon>Methanobacteriati</taxon>
        <taxon>Methanobacteriota</taxon>
        <taxon>Stenosarchaea group</taxon>
        <taxon>Halobacteria</taxon>
        <taxon>Halobacteriales</taxon>
        <taxon>Natrialbaceae</taxon>
        <taxon>Natrinema</taxon>
    </lineage>
</organism>
<dbReference type="GO" id="GO:0005524">
    <property type="term" value="F:ATP binding"/>
    <property type="evidence" value="ECO:0007669"/>
    <property type="project" value="UniProtKB-KW"/>
</dbReference>
<dbReference type="InterPro" id="IPR050763">
    <property type="entry name" value="ABC_transporter_ATP-binding"/>
</dbReference>
<sequence>MTARENAGAASVTDAVTAFSEEGTADSSDAAVGFDRDRSMERTAAVTRPASSETAATDDRDIAISVTGLSKRFGEGDAAVTAVDDVSVDIETGSIVGLLGPNGAGKTTLIKSILGMVVPDAGTVRIRGIDLEERPRAAYSAVDAMLEGARNDYWRLTVRENLRYFATISGVDPNSVRDRHDRLLAQLDLEAKADVPVRDLSRGMKQKVSLASVLAGGAEVVFLDEPTLGLDVESSRTLQRELRRLAAEEDLTVVLSSHDMDVVETVCDRVLIMSDGAIVADDTVDALLSDTDRHCVRITSADIDAALVSRLRRRFDAIEADRRDPGHRIEVVTDSDGLYDLLAMLRDADVTLERVRTVEPDLEDVFVDLTAGDQGDRGDR</sequence>
<dbReference type="PATRIC" id="fig|1227496.3.peg.1722"/>
<dbReference type="SUPFAM" id="SSF52540">
    <property type="entry name" value="P-loop containing nucleoside triphosphate hydrolases"/>
    <property type="match status" value="1"/>
</dbReference>
<dbReference type="InterPro" id="IPR027417">
    <property type="entry name" value="P-loop_NTPase"/>
</dbReference>
<feature type="domain" description="ABC transporter" evidence="6">
    <location>
        <begin position="64"/>
        <end position="300"/>
    </location>
</feature>
<accession>L9Y5A2</accession>
<dbReference type="EMBL" id="AOID01000026">
    <property type="protein sequence ID" value="ELY68033.1"/>
    <property type="molecule type" value="Genomic_DNA"/>
</dbReference>
<evidence type="ECO:0000256" key="5">
    <source>
        <dbReference type="SAM" id="MobiDB-lite"/>
    </source>
</evidence>
<reference evidence="7 8" key="1">
    <citation type="journal article" date="2014" name="PLoS Genet.">
        <title>Phylogenetically driven sequencing of extremely halophilic archaea reveals strategies for static and dynamic osmo-response.</title>
        <authorList>
            <person name="Becker E.A."/>
            <person name="Seitzer P.M."/>
            <person name="Tritt A."/>
            <person name="Larsen D."/>
            <person name="Krusor M."/>
            <person name="Yao A.I."/>
            <person name="Wu D."/>
            <person name="Madern D."/>
            <person name="Eisen J.A."/>
            <person name="Darling A.E."/>
            <person name="Facciotti M.T."/>
        </authorList>
    </citation>
    <scope>NUCLEOTIDE SEQUENCE [LARGE SCALE GENOMIC DNA]</scope>
    <source>
        <strain evidence="7 8">JCM 10478</strain>
    </source>
</reference>
<dbReference type="PROSITE" id="PS50893">
    <property type="entry name" value="ABC_TRANSPORTER_2"/>
    <property type="match status" value="1"/>
</dbReference>
<dbReference type="SMART" id="SM00382">
    <property type="entry name" value="AAA"/>
    <property type="match status" value="1"/>
</dbReference>
<dbReference type="PANTHER" id="PTHR42711">
    <property type="entry name" value="ABC TRANSPORTER ATP-BINDING PROTEIN"/>
    <property type="match status" value="1"/>
</dbReference>
<dbReference type="OrthoDB" id="87732at2157"/>
<protein>
    <submittedName>
        <fullName evidence="7">ABC transporter-related protein</fullName>
    </submittedName>
</protein>
<name>L9Y5A2_9EURY</name>
<feature type="region of interest" description="Disordered" evidence="5">
    <location>
        <begin position="1"/>
        <end position="56"/>
    </location>
</feature>
<evidence type="ECO:0000256" key="2">
    <source>
        <dbReference type="ARBA" id="ARBA00022448"/>
    </source>
</evidence>
<dbReference type="GO" id="GO:0016887">
    <property type="term" value="F:ATP hydrolysis activity"/>
    <property type="evidence" value="ECO:0007669"/>
    <property type="project" value="InterPro"/>
</dbReference>
<evidence type="ECO:0000313" key="7">
    <source>
        <dbReference type="EMBL" id="ELY68033.1"/>
    </source>
</evidence>
<evidence type="ECO:0000313" key="8">
    <source>
        <dbReference type="Proteomes" id="UP000011632"/>
    </source>
</evidence>
<comment type="caution">
    <text evidence="7">The sequence shown here is derived from an EMBL/GenBank/DDBJ whole genome shotgun (WGS) entry which is preliminary data.</text>
</comment>
<keyword evidence="8" id="KW-1185">Reference proteome</keyword>
<keyword evidence="2" id="KW-0813">Transport</keyword>
<proteinExistence type="inferred from homology"/>
<evidence type="ECO:0000256" key="4">
    <source>
        <dbReference type="ARBA" id="ARBA00022840"/>
    </source>
</evidence>
<dbReference type="RefSeq" id="WP_006430771.1">
    <property type="nucleotide sequence ID" value="NZ_AOID01000026.1"/>
</dbReference>
<evidence type="ECO:0000256" key="1">
    <source>
        <dbReference type="ARBA" id="ARBA00005417"/>
    </source>
</evidence>
<dbReference type="Pfam" id="PF00005">
    <property type="entry name" value="ABC_tran"/>
    <property type="match status" value="1"/>
</dbReference>
<dbReference type="InterPro" id="IPR003593">
    <property type="entry name" value="AAA+_ATPase"/>
</dbReference>
<dbReference type="STRING" id="1227496.C489_08515"/>
<gene>
    <name evidence="7" type="ORF">C489_08515</name>
</gene>
<dbReference type="AlphaFoldDB" id="L9Y5A2"/>
<dbReference type="CDD" id="cd03230">
    <property type="entry name" value="ABC_DR_subfamily_A"/>
    <property type="match status" value="1"/>
</dbReference>
<dbReference type="Proteomes" id="UP000011632">
    <property type="component" value="Unassembled WGS sequence"/>
</dbReference>
<dbReference type="Gene3D" id="3.40.50.300">
    <property type="entry name" value="P-loop containing nucleotide triphosphate hydrolases"/>
    <property type="match status" value="1"/>
</dbReference>
<evidence type="ECO:0000259" key="6">
    <source>
        <dbReference type="PROSITE" id="PS50893"/>
    </source>
</evidence>
<evidence type="ECO:0000256" key="3">
    <source>
        <dbReference type="ARBA" id="ARBA00022741"/>
    </source>
</evidence>